<evidence type="ECO:0000256" key="1">
    <source>
        <dbReference type="SAM" id="Phobius"/>
    </source>
</evidence>
<feature type="chain" id="PRO_5046919047" evidence="2">
    <location>
        <begin position="27"/>
        <end position="301"/>
    </location>
</feature>
<name>A0ABY5KDX4_9ACTN</name>
<gene>
    <name evidence="3" type="ORF">NP095_12440</name>
</gene>
<keyword evidence="1" id="KW-0812">Transmembrane</keyword>
<keyword evidence="1" id="KW-0472">Membrane</keyword>
<evidence type="ECO:0000313" key="3">
    <source>
        <dbReference type="EMBL" id="UUI68004.1"/>
    </source>
</evidence>
<accession>A0ABY5KDX4</accession>
<dbReference type="EMBL" id="CP101990">
    <property type="protein sequence ID" value="UUI68004.1"/>
    <property type="molecule type" value="Genomic_DNA"/>
</dbReference>
<dbReference type="Proteomes" id="UP001315860">
    <property type="component" value="Chromosome"/>
</dbReference>
<organism evidence="3 4">
    <name type="scientific">Aeromicrobium duanguangcaii</name>
    <dbReference type="NCBI Taxonomy" id="2968086"/>
    <lineage>
        <taxon>Bacteria</taxon>
        <taxon>Bacillati</taxon>
        <taxon>Actinomycetota</taxon>
        <taxon>Actinomycetes</taxon>
        <taxon>Propionibacteriales</taxon>
        <taxon>Nocardioidaceae</taxon>
        <taxon>Aeromicrobium</taxon>
    </lineage>
</organism>
<keyword evidence="4" id="KW-1185">Reference proteome</keyword>
<dbReference type="RefSeq" id="WP_232419516.1">
    <property type="nucleotide sequence ID" value="NZ_CP101990.1"/>
</dbReference>
<evidence type="ECO:0000256" key="2">
    <source>
        <dbReference type="SAM" id="SignalP"/>
    </source>
</evidence>
<evidence type="ECO:0000313" key="4">
    <source>
        <dbReference type="Proteomes" id="UP001315860"/>
    </source>
</evidence>
<feature type="transmembrane region" description="Helical" evidence="1">
    <location>
        <begin position="246"/>
        <end position="267"/>
    </location>
</feature>
<protein>
    <submittedName>
        <fullName evidence="3">Uncharacterized protein</fullName>
    </submittedName>
</protein>
<keyword evidence="1" id="KW-1133">Transmembrane helix</keyword>
<sequence>MHIATRTVAVLAATVALTATTLPATHADEPAVTVRDRLGQIAQVDEAVPISKSPTTAVRDGRVTLGTAASSAIAVDLPVTRTKTKKSDGRYILPGRDDATVAVAPTATGTQILVGIESAEAPTSYRFGLGATPGVRPELTPDGGVDLIDGDGILTAQVEAPWAVDAEGRRVPTRYEVREDAIIQVVDHRAGEFDYPIVADPKLKFCDLKTAVCVKFSKKETRKIRDAMFASLGAGVNTLCKAIPRAGAAGLLVKAVCAAAVTAYFYGLRGVFKKAKKQGKCVELKFRVVAAAVVTGKVVKC</sequence>
<keyword evidence="2" id="KW-0732">Signal</keyword>
<reference evidence="3 4" key="1">
    <citation type="submission" date="2022-07" db="EMBL/GenBank/DDBJ databases">
        <title>Novel species in genus Aeromicrobium.</title>
        <authorList>
            <person name="Ye L."/>
        </authorList>
    </citation>
    <scope>NUCLEOTIDE SEQUENCE [LARGE SCALE GENOMIC DNA]</scope>
    <source>
        <strain evidence="4">zg-Y50</strain>
    </source>
</reference>
<proteinExistence type="predicted"/>
<feature type="signal peptide" evidence="2">
    <location>
        <begin position="1"/>
        <end position="26"/>
    </location>
</feature>